<comment type="caution">
    <text evidence="1">The sequence shown here is derived from an EMBL/GenBank/DDBJ whole genome shotgun (WGS) entry which is preliminary data.</text>
</comment>
<proteinExistence type="predicted"/>
<name>A0ABS1BS72_9NEIS</name>
<dbReference type="Pfam" id="PF14137">
    <property type="entry name" value="DUF4304"/>
    <property type="match status" value="1"/>
</dbReference>
<evidence type="ECO:0000313" key="2">
    <source>
        <dbReference type="Proteomes" id="UP000614058"/>
    </source>
</evidence>
<gene>
    <name evidence="1" type="ORF">JDW22_05995</name>
</gene>
<dbReference type="RefSeq" id="WP_200522312.1">
    <property type="nucleotide sequence ID" value="NZ_JAEHNZ010000002.1"/>
</dbReference>
<evidence type="ECO:0000313" key="1">
    <source>
        <dbReference type="EMBL" id="MBK0396140.1"/>
    </source>
</evidence>
<reference evidence="1 2" key="1">
    <citation type="journal article" date="2021" name="Pathogens">
        <title>Isolation and Characterization of Kingella bonacorsii sp. nov., A Novel Kingella Species Detected in a Stable Periodontitis Subject.</title>
        <authorList>
            <person name="Antezack A."/>
            <person name="Boxberger M."/>
            <person name="Rolland C."/>
            <person name="Monnet-Corti V."/>
            <person name="La Scola B."/>
        </authorList>
    </citation>
    <scope>NUCLEOTIDE SEQUENCE [LARGE SCALE GENOMIC DNA]</scope>
    <source>
        <strain evidence="1 2">Marseille-Q4569</strain>
    </source>
</reference>
<dbReference type="EMBL" id="JAEHNZ010000002">
    <property type="protein sequence ID" value="MBK0396140.1"/>
    <property type="molecule type" value="Genomic_DNA"/>
</dbReference>
<organism evidence="1 2">
    <name type="scientific">Kingella bonacorsii</name>
    <dbReference type="NCBI Taxonomy" id="2796361"/>
    <lineage>
        <taxon>Bacteria</taxon>
        <taxon>Pseudomonadati</taxon>
        <taxon>Pseudomonadota</taxon>
        <taxon>Betaproteobacteria</taxon>
        <taxon>Neisseriales</taxon>
        <taxon>Neisseriaceae</taxon>
        <taxon>Kingella</taxon>
    </lineage>
</organism>
<dbReference type="InterPro" id="IPR025412">
    <property type="entry name" value="DUF4304"/>
</dbReference>
<protein>
    <submittedName>
        <fullName evidence="1">Uncharacterized protein</fullName>
    </submittedName>
</protein>
<accession>A0ABS1BS72</accession>
<dbReference type="Proteomes" id="UP000614058">
    <property type="component" value="Unassembled WGS sequence"/>
</dbReference>
<keyword evidence="2" id="KW-1185">Reference proteome</keyword>
<sequence length="237" mass="26481">MPPRVIFLQACNEVAAQLDGFRVLQKGQTLKKHSPDKSIECQIHFQANRRNFACDITTQVHFSLHSKALQKWQAAHGSPHVSGCLLQGELSAFTPRQAHRDFGWQLAGASLPHSVRQIVSELQQYALPIFELFCQPDAALNFLQQHGTRFNGSLKNDNLRLSDYILCFGTPAQAARFWQQYAADNPKSAKRLIALYQTLENQIPPNPQDDSFAGADELKFAFAQGVRIPAWSAPKAA</sequence>